<dbReference type="PROSITE" id="PS51257">
    <property type="entry name" value="PROKAR_LIPOPROTEIN"/>
    <property type="match status" value="1"/>
</dbReference>
<sequence>MKCLFVPIACILVIVGCTESKKVEKRVKTEVGGFENKIDSLLNTKQPRVFNGVVYITKNDSVAYAKAKGFADFETNTPIALNDNFRIQSNSKQVTATLILLEVEKGTINLEKSIDTYLPNLNTEWVNTVTVHNLLNMTSGITELDSTLKFEPGTDFHYSNPGYGLLGQILANVSGKTYAENVNKLFANLGMNNSFCYEFGKENKVIDGYRISVNDFEKLEFSDINFTKESWNNFAPAGGIISNVKDLNIWDKKLHGGKILKPASYQKMTNYHIKSAHPAFGSKKVGYGYGVRIDENTPLRHIGHAGRGIGFANIKFYIPEKNIDVIVLENVYNENEAIIYHFEKAIRDAVLNSNL</sequence>
<accession>A0A2T0MAT5</accession>
<evidence type="ECO:0000313" key="3">
    <source>
        <dbReference type="Proteomes" id="UP000237640"/>
    </source>
</evidence>
<dbReference type="AlphaFoldDB" id="A0A2T0MAT5"/>
<feature type="domain" description="Beta-lactamase-related" evidence="1">
    <location>
        <begin position="50"/>
        <end position="335"/>
    </location>
</feature>
<dbReference type="PANTHER" id="PTHR46825:SF9">
    <property type="entry name" value="BETA-LACTAMASE-RELATED DOMAIN-CONTAINING PROTEIN"/>
    <property type="match status" value="1"/>
</dbReference>
<dbReference type="InterPro" id="IPR012338">
    <property type="entry name" value="Beta-lactam/transpept-like"/>
</dbReference>
<gene>
    <name evidence="2" type="ORF">CLV81_3028</name>
</gene>
<dbReference type="Proteomes" id="UP000237640">
    <property type="component" value="Unassembled WGS sequence"/>
</dbReference>
<dbReference type="InterPro" id="IPR001466">
    <property type="entry name" value="Beta-lactam-related"/>
</dbReference>
<dbReference type="PANTHER" id="PTHR46825">
    <property type="entry name" value="D-ALANYL-D-ALANINE-CARBOXYPEPTIDASE/ENDOPEPTIDASE AMPH"/>
    <property type="match status" value="1"/>
</dbReference>
<protein>
    <submittedName>
        <fullName evidence="2">CubicO group peptidase (Beta-lactamase class C family)</fullName>
    </submittedName>
</protein>
<dbReference type="RefSeq" id="WP_106145920.1">
    <property type="nucleotide sequence ID" value="NZ_PVYX01000002.1"/>
</dbReference>
<organism evidence="2 3">
    <name type="scientific">Flagellimonas meridianipacifica</name>
    <dbReference type="NCBI Taxonomy" id="1080225"/>
    <lineage>
        <taxon>Bacteria</taxon>
        <taxon>Pseudomonadati</taxon>
        <taxon>Bacteroidota</taxon>
        <taxon>Flavobacteriia</taxon>
        <taxon>Flavobacteriales</taxon>
        <taxon>Flavobacteriaceae</taxon>
        <taxon>Flagellimonas</taxon>
    </lineage>
</organism>
<proteinExistence type="predicted"/>
<reference evidence="2 3" key="1">
    <citation type="submission" date="2018-03" db="EMBL/GenBank/DDBJ databases">
        <title>Genomic Encyclopedia of Archaeal and Bacterial Type Strains, Phase II (KMG-II): from individual species to whole genera.</title>
        <authorList>
            <person name="Goeker M."/>
        </authorList>
    </citation>
    <scope>NUCLEOTIDE SEQUENCE [LARGE SCALE GENOMIC DNA]</scope>
    <source>
        <strain evidence="2 3">DSM 25027</strain>
    </source>
</reference>
<dbReference type="SUPFAM" id="SSF56601">
    <property type="entry name" value="beta-lactamase/transpeptidase-like"/>
    <property type="match status" value="1"/>
</dbReference>
<dbReference type="EMBL" id="PVYX01000002">
    <property type="protein sequence ID" value="PRX54626.1"/>
    <property type="molecule type" value="Genomic_DNA"/>
</dbReference>
<comment type="caution">
    <text evidence="2">The sequence shown here is derived from an EMBL/GenBank/DDBJ whole genome shotgun (WGS) entry which is preliminary data.</text>
</comment>
<dbReference type="Pfam" id="PF00144">
    <property type="entry name" value="Beta-lactamase"/>
    <property type="match status" value="1"/>
</dbReference>
<dbReference type="InterPro" id="IPR050491">
    <property type="entry name" value="AmpC-like"/>
</dbReference>
<keyword evidence="3" id="KW-1185">Reference proteome</keyword>
<dbReference type="Gene3D" id="3.40.710.10">
    <property type="entry name" value="DD-peptidase/beta-lactamase superfamily"/>
    <property type="match status" value="1"/>
</dbReference>
<name>A0A2T0MAT5_9FLAO</name>
<dbReference type="OrthoDB" id="9793489at2"/>
<evidence type="ECO:0000259" key="1">
    <source>
        <dbReference type="Pfam" id="PF00144"/>
    </source>
</evidence>
<evidence type="ECO:0000313" key="2">
    <source>
        <dbReference type="EMBL" id="PRX54626.1"/>
    </source>
</evidence>